<evidence type="ECO:0000313" key="1">
    <source>
        <dbReference type="EMBL" id="MET3583651.1"/>
    </source>
</evidence>
<gene>
    <name evidence="1" type="ORF">ABID19_006716</name>
</gene>
<dbReference type="EMBL" id="JBEPMC010000020">
    <property type="protein sequence ID" value="MET3583651.1"/>
    <property type="molecule type" value="Genomic_DNA"/>
</dbReference>
<organism evidence="1 2">
    <name type="scientific">Mesorhizobium robiniae</name>
    <dbReference type="NCBI Taxonomy" id="559315"/>
    <lineage>
        <taxon>Bacteria</taxon>
        <taxon>Pseudomonadati</taxon>
        <taxon>Pseudomonadota</taxon>
        <taxon>Alphaproteobacteria</taxon>
        <taxon>Hyphomicrobiales</taxon>
        <taxon>Phyllobacteriaceae</taxon>
        <taxon>Mesorhizobium</taxon>
    </lineage>
</organism>
<accession>A0ABV2GZD7</accession>
<reference evidence="1 2" key="1">
    <citation type="submission" date="2024-06" db="EMBL/GenBank/DDBJ databases">
        <title>Genomic Encyclopedia of Type Strains, Phase IV (KMG-IV): sequencing the most valuable type-strain genomes for metagenomic binning, comparative biology and taxonomic classification.</title>
        <authorList>
            <person name="Goeker M."/>
        </authorList>
    </citation>
    <scope>NUCLEOTIDE SEQUENCE [LARGE SCALE GENOMIC DNA]</scope>
    <source>
        <strain evidence="1 2">DSM 100022</strain>
    </source>
</reference>
<proteinExistence type="predicted"/>
<keyword evidence="2" id="KW-1185">Reference proteome</keyword>
<dbReference type="RefSeq" id="WP_006204694.1">
    <property type="nucleotide sequence ID" value="NZ_JBEPMC010000020.1"/>
</dbReference>
<protein>
    <submittedName>
        <fullName evidence="1">Uncharacterized protein</fullName>
    </submittedName>
</protein>
<dbReference type="Proteomes" id="UP001549204">
    <property type="component" value="Unassembled WGS sequence"/>
</dbReference>
<name>A0ABV2GZD7_9HYPH</name>
<comment type="caution">
    <text evidence="1">The sequence shown here is derived from an EMBL/GenBank/DDBJ whole genome shotgun (WGS) entry which is preliminary data.</text>
</comment>
<sequence length="80" mass="9324">MKTKLTHAMCMERANAVRDRYAAEMTRDKRRILEEFIAATRYHEKSGICALSTYPEPRHRQTRQRPSLYDEAARGALIAL</sequence>
<evidence type="ECO:0000313" key="2">
    <source>
        <dbReference type="Proteomes" id="UP001549204"/>
    </source>
</evidence>